<name>A0AAD6WMV1_9AGAR</name>
<evidence type="ECO:0008006" key="3">
    <source>
        <dbReference type="Google" id="ProtNLM"/>
    </source>
</evidence>
<feature type="non-terminal residue" evidence="1">
    <location>
        <position position="252"/>
    </location>
</feature>
<accession>A0AAD6WMV1</accession>
<evidence type="ECO:0000313" key="2">
    <source>
        <dbReference type="Proteomes" id="UP001218188"/>
    </source>
</evidence>
<gene>
    <name evidence="1" type="ORF">C8F04DRAFT_977223</name>
</gene>
<protein>
    <recommendedName>
        <fullName evidence="3">Helitron helicase-like domain-containing protein</fullName>
    </recommendedName>
</protein>
<reference evidence="1" key="1">
    <citation type="submission" date="2023-03" db="EMBL/GenBank/DDBJ databases">
        <title>Massive genome expansion in bonnet fungi (Mycena s.s.) driven by repeated elements and novel gene families across ecological guilds.</title>
        <authorList>
            <consortium name="Lawrence Berkeley National Laboratory"/>
            <person name="Harder C.B."/>
            <person name="Miyauchi S."/>
            <person name="Viragh M."/>
            <person name="Kuo A."/>
            <person name="Thoen E."/>
            <person name="Andreopoulos B."/>
            <person name="Lu D."/>
            <person name="Skrede I."/>
            <person name="Drula E."/>
            <person name="Henrissat B."/>
            <person name="Morin E."/>
            <person name="Kohler A."/>
            <person name="Barry K."/>
            <person name="LaButti K."/>
            <person name="Morin E."/>
            <person name="Salamov A."/>
            <person name="Lipzen A."/>
            <person name="Mereny Z."/>
            <person name="Hegedus B."/>
            <person name="Baldrian P."/>
            <person name="Stursova M."/>
            <person name="Weitz H."/>
            <person name="Taylor A."/>
            <person name="Grigoriev I.V."/>
            <person name="Nagy L.G."/>
            <person name="Martin F."/>
            <person name="Kauserud H."/>
        </authorList>
    </citation>
    <scope>NUCLEOTIDE SEQUENCE</scope>
    <source>
        <strain evidence="1">CBHHK200</strain>
    </source>
</reference>
<organism evidence="1 2">
    <name type="scientific">Mycena alexandri</name>
    <dbReference type="NCBI Taxonomy" id="1745969"/>
    <lineage>
        <taxon>Eukaryota</taxon>
        <taxon>Fungi</taxon>
        <taxon>Dikarya</taxon>
        <taxon>Basidiomycota</taxon>
        <taxon>Agaricomycotina</taxon>
        <taxon>Agaricomycetes</taxon>
        <taxon>Agaricomycetidae</taxon>
        <taxon>Agaricales</taxon>
        <taxon>Marasmiineae</taxon>
        <taxon>Mycenaceae</taxon>
        <taxon>Mycena</taxon>
    </lineage>
</organism>
<evidence type="ECO:0000313" key="1">
    <source>
        <dbReference type="EMBL" id="KAJ7018502.1"/>
    </source>
</evidence>
<dbReference type="PANTHER" id="PTHR45786:SF74">
    <property type="entry name" value="ATP-DEPENDENT DNA HELICASE"/>
    <property type="match status" value="1"/>
</dbReference>
<comment type="caution">
    <text evidence="1">The sequence shown here is derived from an EMBL/GenBank/DDBJ whole genome shotgun (WGS) entry which is preliminary data.</text>
</comment>
<dbReference type="AlphaFoldDB" id="A0AAD6WMV1"/>
<dbReference type="Proteomes" id="UP001218188">
    <property type="component" value="Unassembled WGS sequence"/>
</dbReference>
<sequence length="252" mass="28285">MNIVCPDCGALHWKAEALTKSTANQSVFGTCCLQGKVDLPPVRAPPRDLLQLFDGTSHYSRNFKENIRAYNSAFALASLGVTVDRRVNDGRGPYVFKIQGALYHKVGSLLPEPGRDPSYAQLYIVSSAEANEARMRRNPLDNHVMGILDNVLRQNHAYVRVFKTAIERIRDQERANPGVPSSYFAKIVCEKGTDPRRYNAPTADEVAVILPGDGSRPTSHRDLILQYRNGPLHRIFEWNASYQPMVYVLLFP</sequence>
<proteinExistence type="predicted"/>
<dbReference type="EMBL" id="JARJCM010000338">
    <property type="protein sequence ID" value="KAJ7018502.1"/>
    <property type="molecule type" value="Genomic_DNA"/>
</dbReference>
<keyword evidence="2" id="KW-1185">Reference proteome</keyword>
<dbReference type="PANTHER" id="PTHR45786">
    <property type="entry name" value="DNA BINDING PROTEIN-LIKE"/>
    <property type="match status" value="1"/>
</dbReference>